<evidence type="ECO:0000313" key="2">
    <source>
        <dbReference type="EMBL" id="TNJ66495.1"/>
    </source>
</evidence>
<keyword evidence="3" id="KW-1185">Reference proteome</keyword>
<organism evidence="2 3">
    <name type="scientific">Paenibacillus hemerocallicola</name>
    <dbReference type="NCBI Taxonomy" id="1172614"/>
    <lineage>
        <taxon>Bacteria</taxon>
        <taxon>Bacillati</taxon>
        <taxon>Bacillota</taxon>
        <taxon>Bacilli</taxon>
        <taxon>Bacillales</taxon>
        <taxon>Paenibacillaceae</taxon>
        <taxon>Paenibacillus</taxon>
    </lineage>
</organism>
<evidence type="ECO:0000313" key="3">
    <source>
        <dbReference type="Proteomes" id="UP000307943"/>
    </source>
</evidence>
<keyword evidence="1" id="KW-0812">Transmembrane</keyword>
<comment type="caution">
    <text evidence="2">The sequence shown here is derived from an EMBL/GenBank/DDBJ whole genome shotgun (WGS) entry which is preliminary data.</text>
</comment>
<dbReference type="Proteomes" id="UP000307943">
    <property type="component" value="Unassembled WGS sequence"/>
</dbReference>
<feature type="transmembrane region" description="Helical" evidence="1">
    <location>
        <begin position="7"/>
        <end position="25"/>
    </location>
</feature>
<protein>
    <submittedName>
        <fullName evidence="2">Vitamin K epoxide reductase family protein</fullName>
    </submittedName>
</protein>
<dbReference type="RefSeq" id="WP_139601960.1">
    <property type="nucleotide sequence ID" value="NZ_VDCQ01000010.1"/>
</dbReference>
<reference evidence="2 3" key="1">
    <citation type="submission" date="2019-05" db="EMBL/GenBank/DDBJ databases">
        <title>We sequenced the genome of Paenibacillus hemerocallicola KCTC 33185 for further insight into its adaptation and study the phylogeny of Paenibacillus.</title>
        <authorList>
            <person name="Narsing Rao M.P."/>
        </authorList>
    </citation>
    <scope>NUCLEOTIDE SEQUENCE [LARGE SCALE GENOMIC DNA]</scope>
    <source>
        <strain evidence="2 3">KCTC 33185</strain>
    </source>
</reference>
<keyword evidence="1" id="KW-1133">Transmembrane helix</keyword>
<accession>A0A5C4TC36</accession>
<dbReference type="AlphaFoldDB" id="A0A5C4TC36"/>
<dbReference type="EMBL" id="VDCQ01000010">
    <property type="protein sequence ID" value="TNJ66495.1"/>
    <property type="molecule type" value="Genomic_DNA"/>
</dbReference>
<feature type="transmembrane region" description="Helical" evidence="1">
    <location>
        <begin position="31"/>
        <end position="48"/>
    </location>
</feature>
<gene>
    <name evidence="2" type="ORF">FE784_09510</name>
</gene>
<name>A0A5C4TC36_9BACL</name>
<proteinExistence type="predicted"/>
<dbReference type="OrthoDB" id="2621153at2"/>
<evidence type="ECO:0000256" key="1">
    <source>
        <dbReference type="SAM" id="Phobius"/>
    </source>
</evidence>
<keyword evidence="1" id="KW-0472">Membrane</keyword>
<sequence>MKLPGNSCVGCLTLFFASFVILAILGWLAKYFWIVAILGIAAGVIWYRDKNRKKLHERQHIERQDRESAEKIVLRVAARNQGFVTPMEIVLDSDLSLEEAGDILEQLRKKGYAKLRVAENGSYVYQIDGLLTPQQKRDSERL</sequence>